<keyword evidence="3" id="KW-1185">Reference proteome</keyword>
<protein>
    <submittedName>
        <fullName evidence="2">Uncharacterized protein</fullName>
    </submittedName>
</protein>
<gene>
    <name evidence="2" type="ORF">Poly21_32530</name>
</gene>
<evidence type="ECO:0000313" key="3">
    <source>
        <dbReference type="Proteomes" id="UP000319908"/>
    </source>
</evidence>
<comment type="caution">
    <text evidence="2">The sequence shown here is derived from an EMBL/GenBank/DDBJ whole genome shotgun (WGS) entry which is preliminary data.</text>
</comment>
<sequence length="498" mass="55602">MPRRSTAGRTEHENTETDGHTGCLEGSEVETRAALPYGILTILAIIKHRSFHHVFPGDVITSHSFDMPISAASKLTRRQAMSGLSAAASLAAFGSVGGADSLLELPPTKQLTHGGPDHWFGYYDKLEFDPADRFVLANEVNFSGRTPTADDVIGVGMVDTQADERWIPLGSSHAWGWQQGCMLQWRPGSASEVMWNDRQENQHVCRLLDVKTKKLRTLPRPIYALSPDGKYAITADFARIQRMRPGYGYVGLPDPSARQRAPEESGVWRMEIETGKTELIFSLADAAKIDYNGQSLADKWNYFNHLLVSPDGTRFIVLHRWRNNEGEGDNARPVGGFSTRMFTVNMDGSERYILDPSGHTSHFIWRDPKHVCAWTKPVGKPAAFYLLKDQTQDIQVVGEGVMATNGHNTYVPHTDNEWILNDTYPLGKNREQNPYLYHVPTNRRVSLGKFPAPPQFTGEWRCDTHPRSSNDGRSVVIDSAHSGGRQMYQIDISGIVNA</sequence>
<feature type="region of interest" description="Disordered" evidence="1">
    <location>
        <begin position="1"/>
        <end position="25"/>
    </location>
</feature>
<evidence type="ECO:0000256" key="1">
    <source>
        <dbReference type="SAM" id="MobiDB-lite"/>
    </source>
</evidence>
<dbReference type="SUPFAM" id="SSF82171">
    <property type="entry name" value="DPP6 N-terminal domain-like"/>
    <property type="match status" value="1"/>
</dbReference>
<organism evidence="2 3">
    <name type="scientific">Allorhodopirellula heiligendammensis</name>
    <dbReference type="NCBI Taxonomy" id="2714739"/>
    <lineage>
        <taxon>Bacteria</taxon>
        <taxon>Pseudomonadati</taxon>
        <taxon>Planctomycetota</taxon>
        <taxon>Planctomycetia</taxon>
        <taxon>Pirellulales</taxon>
        <taxon>Pirellulaceae</taxon>
        <taxon>Allorhodopirellula</taxon>
    </lineage>
</organism>
<dbReference type="InterPro" id="IPR015943">
    <property type="entry name" value="WD40/YVTN_repeat-like_dom_sf"/>
</dbReference>
<dbReference type="Proteomes" id="UP000319908">
    <property type="component" value="Unassembled WGS sequence"/>
</dbReference>
<accession>A0A5C6BVG1</accession>
<reference evidence="2 3" key="1">
    <citation type="journal article" date="2020" name="Antonie Van Leeuwenhoek">
        <title>Rhodopirellula heiligendammensis sp. nov., Rhodopirellula pilleata sp. nov., and Rhodopirellula solitaria sp. nov. isolated from natural or artificial marine surfaces in Northern Germany and California, USA, and emended description of the genus Rhodopirellula.</title>
        <authorList>
            <person name="Kallscheuer N."/>
            <person name="Wiegand S."/>
            <person name="Jogler M."/>
            <person name="Boedeker C."/>
            <person name="Peeters S.H."/>
            <person name="Rast P."/>
            <person name="Heuer A."/>
            <person name="Jetten M.S.M."/>
            <person name="Rohde M."/>
            <person name="Jogler C."/>
        </authorList>
    </citation>
    <scope>NUCLEOTIDE SEQUENCE [LARGE SCALE GENOMIC DNA]</scope>
    <source>
        <strain evidence="2 3">Poly21</strain>
    </source>
</reference>
<feature type="compositionally biased region" description="Basic and acidic residues" evidence="1">
    <location>
        <begin position="9"/>
        <end position="19"/>
    </location>
</feature>
<dbReference type="EMBL" id="SJPU01000002">
    <property type="protein sequence ID" value="TWU16048.1"/>
    <property type="molecule type" value="Genomic_DNA"/>
</dbReference>
<dbReference type="Gene3D" id="2.130.10.10">
    <property type="entry name" value="YVTN repeat-like/Quinoprotein amine dehydrogenase"/>
    <property type="match status" value="1"/>
</dbReference>
<evidence type="ECO:0000313" key="2">
    <source>
        <dbReference type="EMBL" id="TWU16048.1"/>
    </source>
</evidence>
<name>A0A5C6BVG1_9BACT</name>
<dbReference type="AlphaFoldDB" id="A0A5C6BVG1"/>
<proteinExistence type="predicted"/>